<dbReference type="RefSeq" id="WP_203192148.1">
    <property type="nucleotide sequence ID" value="NZ_CP063362.1"/>
</dbReference>
<protein>
    <submittedName>
        <fullName evidence="4">ABC transporter permease</fullName>
    </submittedName>
</protein>
<feature type="transmembrane region" description="Helical" evidence="3">
    <location>
        <begin position="42"/>
        <end position="67"/>
    </location>
</feature>
<feature type="transmembrane region" description="Helical" evidence="3">
    <location>
        <begin position="185"/>
        <end position="205"/>
    </location>
</feature>
<dbReference type="PANTHER" id="PTHR30413:SF10">
    <property type="entry name" value="CAPSULE POLYSACCHARIDE EXPORT INNER-MEMBRANE PROTEIN CTRC"/>
    <property type="match status" value="1"/>
</dbReference>
<feature type="transmembrane region" description="Helical" evidence="3">
    <location>
        <begin position="124"/>
        <end position="145"/>
    </location>
</feature>
<feature type="transmembrane region" description="Helical" evidence="3">
    <location>
        <begin position="157"/>
        <end position="178"/>
    </location>
</feature>
<dbReference type="PANTHER" id="PTHR30413">
    <property type="entry name" value="INNER MEMBRANE TRANSPORT PERMEASE"/>
    <property type="match status" value="1"/>
</dbReference>
<dbReference type="InterPro" id="IPR000412">
    <property type="entry name" value="ABC_2_transport"/>
</dbReference>
<keyword evidence="3" id="KW-0472">Membrane</keyword>
<evidence type="ECO:0000313" key="4">
    <source>
        <dbReference type="EMBL" id="QRG05280.1"/>
    </source>
</evidence>
<evidence type="ECO:0000313" key="5">
    <source>
        <dbReference type="Proteomes" id="UP000596427"/>
    </source>
</evidence>
<reference evidence="4 5" key="1">
    <citation type="submission" date="2020-10" db="EMBL/GenBank/DDBJ databases">
        <title>Degradation of 1,4-Dioxane by Xanthobacter sp. YN2, via a Novel Group-2 Soluble Di-Iron Monooxygenase.</title>
        <authorList>
            <person name="Ma F."/>
            <person name="Wang Y."/>
            <person name="Yang J."/>
            <person name="Guo H."/>
            <person name="Su D."/>
            <person name="Yu L."/>
        </authorList>
    </citation>
    <scope>NUCLEOTIDE SEQUENCE [LARGE SCALE GENOMIC DNA]</scope>
    <source>
        <strain evidence="4 5">YN2</strain>
    </source>
</reference>
<dbReference type="PRINTS" id="PR00164">
    <property type="entry name" value="ABC2TRNSPORT"/>
</dbReference>
<keyword evidence="3" id="KW-0812">Transmembrane</keyword>
<keyword evidence="3" id="KW-1133">Transmembrane helix</keyword>
<gene>
    <name evidence="4" type="ORF">EZH22_19570</name>
</gene>
<dbReference type="GO" id="GO:0140359">
    <property type="term" value="F:ABC-type transporter activity"/>
    <property type="evidence" value="ECO:0007669"/>
    <property type="project" value="InterPro"/>
</dbReference>
<dbReference type="GO" id="GO:0015920">
    <property type="term" value="P:lipopolysaccharide transport"/>
    <property type="evidence" value="ECO:0007669"/>
    <property type="project" value="TreeGrafter"/>
</dbReference>
<accession>A0A974PKI9</accession>
<name>A0A974PKI9_9HYPH</name>
<feature type="transmembrane region" description="Helical" evidence="3">
    <location>
        <begin position="73"/>
        <end position="93"/>
    </location>
</feature>
<feature type="transmembrane region" description="Helical" evidence="3">
    <location>
        <begin position="244"/>
        <end position="264"/>
    </location>
</feature>
<evidence type="ECO:0000256" key="3">
    <source>
        <dbReference type="SAM" id="Phobius"/>
    </source>
</evidence>
<dbReference type="Proteomes" id="UP000596427">
    <property type="component" value="Chromosome"/>
</dbReference>
<evidence type="ECO:0000256" key="2">
    <source>
        <dbReference type="ARBA" id="ARBA00022448"/>
    </source>
</evidence>
<keyword evidence="5" id="KW-1185">Reference proteome</keyword>
<comment type="similarity">
    <text evidence="1">Belongs to the ABC-2 integral membrane protein family.</text>
</comment>
<organism evidence="4 5">
    <name type="scientific">Xanthobacter dioxanivorans</name>
    <dbReference type="NCBI Taxonomy" id="2528964"/>
    <lineage>
        <taxon>Bacteria</taxon>
        <taxon>Pseudomonadati</taxon>
        <taxon>Pseudomonadota</taxon>
        <taxon>Alphaproteobacteria</taxon>
        <taxon>Hyphomicrobiales</taxon>
        <taxon>Xanthobacteraceae</taxon>
        <taxon>Xanthobacter</taxon>
    </lineage>
</organism>
<sequence>MTAPDTSNPRPALDGWSTASAMHARVVGAVIMRDLQTRFGTGYLGFLLGLIMPLGHLTIAMVITALLGRPAPLGSNTIVFLMTGVLPFIIWLYTHRQIMTTIAQNRPLLNFPNVDIFDLFMARIIVEIANSTLVVTIVISSIFFVEDAIFIDNWPRFISGLIYAWMLGVGTGIIFGCFSNITHIAFILGNILGPLLWATSGVFFLPDELPEKLGNIIFFNPLAQIICDVRVAYYAEFTSSFLDIYFINYSILIIFFSGMALVPIMRRIS</sequence>
<dbReference type="GO" id="GO:0043190">
    <property type="term" value="C:ATP-binding cassette (ABC) transporter complex"/>
    <property type="evidence" value="ECO:0007669"/>
    <property type="project" value="InterPro"/>
</dbReference>
<dbReference type="AlphaFoldDB" id="A0A974PKI9"/>
<proteinExistence type="inferred from homology"/>
<keyword evidence="2" id="KW-0813">Transport</keyword>
<dbReference type="KEGG" id="xdi:EZH22_19570"/>
<dbReference type="EMBL" id="CP063362">
    <property type="protein sequence ID" value="QRG05280.1"/>
    <property type="molecule type" value="Genomic_DNA"/>
</dbReference>
<evidence type="ECO:0000256" key="1">
    <source>
        <dbReference type="ARBA" id="ARBA00007783"/>
    </source>
</evidence>